<dbReference type="Proteomes" id="UP001596254">
    <property type="component" value="Unassembled WGS sequence"/>
</dbReference>
<dbReference type="HAMAP" id="MF_01987">
    <property type="entry name" value="Ribokinase"/>
    <property type="match status" value="1"/>
</dbReference>
<evidence type="ECO:0000256" key="1">
    <source>
        <dbReference type="ARBA" id="ARBA00005380"/>
    </source>
</evidence>
<feature type="binding site" evidence="12">
    <location>
        <position position="253"/>
    </location>
    <ligand>
        <name>substrate</name>
    </ligand>
</feature>
<feature type="binding site" evidence="12">
    <location>
        <begin position="221"/>
        <end position="226"/>
    </location>
    <ligand>
        <name>ATP</name>
        <dbReference type="ChEBI" id="CHEBI:30616"/>
    </ligand>
</feature>
<evidence type="ECO:0000256" key="13">
    <source>
        <dbReference type="SAM" id="MobiDB-lite"/>
    </source>
</evidence>
<feature type="binding site" evidence="12">
    <location>
        <begin position="40"/>
        <end position="44"/>
    </location>
    <ligand>
        <name>substrate</name>
    </ligand>
</feature>
<keyword evidence="4 12" id="KW-0808">Transferase</keyword>
<evidence type="ECO:0000256" key="11">
    <source>
        <dbReference type="ARBA" id="ARBA00023277"/>
    </source>
</evidence>
<keyword evidence="12" id="KW-0963">Cytoplasm</keyword>
<keyword evidence="16" id="KW-1185">Reference proteome</keyword>
<dbReference type="InterPro" id="IPR002173">
    <property type="entry name" value="Carboh/pur_kinase_PfkB_CS"/>
</dbReference>
<sequence length="307" mass="31908">MSNKVTVLGSLNVDTTLRVARMPQPGETLSTENKTSAAGGKGANQAVAAARAGAQTNFIGKVGNDDAGRFMVESLNNDNIDTSAIITDKTVGTGSAFILLDEAGQNSILVYGGSNQQIEAAEVIARESEIAKADFLITQFETPQAATLAAFKVAKQHDVTTILNPAPAAKIDPEILKVTDLVVPNETESAELTGIEVTDVASMDANAKKFREMGVKNLIITVGSKGAYYATEKENGFVPAFKVKAVDTTAAGDTFIGALSSQLLPDLSNIATALVFAQRASSLTVQGLGAMPSIPTFDQVQAANAKG</sequence>
<dbReference type="EMBL" id="JBHSSK010000004">
    <property type="protein sequence ID" value="MFC6206127.1"/>
    <property type="molecule type" value="Genomic_DNA"/>
</dbReference>
<comment type="activity regulation">
    <text evidence="12">Activated by a monovalent cation that binds near, but not in, the active site. The most likely occupant of the site in vivo is potassium. Ion binding induces a conformational change that may alter substrate affinity.</text>
</comment>
<comment type="subcellular location">
    <subcellularLocation>
        <location evidence="12">Cytoplasm</location>
    </subcellularLocation>
</comment>
<keyword evidence="7 12" id="KW-0418">Kinase</keyword>
<feature type="binding site" evidence="12">
    <location>
        <position position="247"/>
    </location>
    <ligand>
        <name>K(+)</name>
        <dbReference type="ChEBI" id="CHEBI:29103"/>
    </ligand>
</feature>
<feature type="domain" description="Carbohydrate kinase PfkB" evidence="14">
    <location>
        <begin position="3"/>
        <end position="296"/>
    </location>
</feature>
<feature type="binding site" evidence="12">
    <location>
        <position position="249"/>
    </location>
    <ligand>
        <name>K(+)</name>
        <dbReference type="ChEBI" id="CHEBI:29103"/>
    </ligand>
</feature>
<evidence type="ECO:0000256" key="4">
    <source>
        <dbReference type="ARBA" id="ARBA00022679"/>
    </source>
</evidence>
<dbReference type="RefSeq" id="WP_125693699.1">
    <property type="nucleotide sequence ID" value="NZ_JBHSSK010000004.1"/>
</dbReference>
<evidence type="ECO:0000256" key="3">
    <source>
        <dbReference type="ARBA" id="ARBA00016943"/>
    </source>
</evidence>
<keyword evidence="8 12" id="KW-0067">ATP-binding</keyword>
<dbReference type="Pfam" id="PF00294">
    <property type="entry name" value="PfkB"/>
    <property type="match status" value="1"/>
</dbReference>
<evidence type="ECO:0000256" key="9">
    <source>
        <dbReference type="ARBA" id="ARBA00022842"/>
    </source>
</evidence>
<comment type="cofactor">
    <cofactor evidence="12">
        <name>Mg(2+)</name>
        <dbReference type="ChEBI" id="CHEBI:18420"/>
    </cofactor>
    <text evidence="12">Requires a divalent cation, most likely magnesium in vivo, as an electrophilic catalyst to aid phosphoryl group transfer. It is the chelate of the metal and the nucleotide that is the actual substrate.</text>
</comment>
<protein>
    <recommendedName>
        <fullName evidence="3 12">Ribokinase</fullName>
        <shortName evidence="12">RK</shortName>
        <ecNumber evidence="2 12">2.7.1.15</ecNumber>
    </recommendedName>
</protein>
<keyword evidence="6 12" id="KW-0547">Nucleotide-binding</keyword>
<gene>
    <name evidence="12 15" type="primary">rbsK</name>
    <name evidence="15" type="ORF">ACFP1G_01280</name>
</gene>
<name>A0ABW1SPR2_9LACO</name>
<dbReference type="CDD" id="cd01174">
    <property type="entry name" value="ribokinase"/>
    <property type="match status" value="1"/>
</dbReference>
<reference evidence="16" key="1">
    <citation type="journal article" date="2019" name="Int. J. Syst. Evol. Microbiol.">
        <title>The Global Catalogue of Microorganisms (GCM) 10K type strain sequencing project: providing services to taxonomists for standard genome sequencing and annotation.</title>
        <authorList>
            <consortium name="The Broad Institute Genomics Platform"/>
            <consortium name="The Broad Institute Genome Sequencing Center for Infectious Disease"/>
            <person name="Wu L."/>
            <person name="Ma J."/>
        </authorList>
    </citation>
    <scope>NUCLEOTIDE SEQUENCE [LARGE SCALE GENOMIC DNA]</scope>
    <source>
        <strain evidence="16">CCM 8905</strain>
    </source>
</reference>
<proteinExistence type="inferred from homology"/>
<dbReference type="Gene3D" id="3.40.1190.20">
    <property type="match status" value="1"/>
</dbReference>
<feature type="active site" description="Proton acceptor" evidence="12">
    <location>
        <position position="253"/>
    </location>
</feature>
<feature type="binding site" evidence="12">
    <location>
        <begin position="12"/>
        <end position="14"/>
    </location>
    <ligand>
        <name>substrate</name>
    </ligand>
</feature>
<comment type="catalytic activity">
    <reaction evidence="12">
        <text>D-ribose + ATP = D-ribose 5-phosphate + ADP + H(+)</text>
        <dbReference type="Rhea" id="RHEA:13697"/>
        <dbReference type="ChEBI" id="CHEBI:15378"/>
        <dbReference type="ChEBI" id="CHEBI:30616"/>
        <dbReference type="ChEBI" id="CHEBI:47013"/>
        <dbReference type="ChEBI" id="CHEBI:78346"/>
        <dbReference type="ChEBI" id="CHEBI:456216"/>
        <dbReference type="EC" id="2.7.1.15"/>
    </reaction>
</comment>
<dbReference type="PRINTS" id="PR00990">
    <property type="entry name" value="RIBOKINASE"/>
</dbReference>
<feature type="binding site" evidence="12">
    <location>
        <position position="289"/>
    </location>
    <ligand>
        <name>K(+)</name>
        <dbReference type="ChEBI" id="CHEBI:29103"/>
    </ligand>
</feature>
<accession>A0ABW1SPR2</accession>
<dbReference type="GO" id="GO:0004747">
    <property type="term" value="F:ribokinase activity"/>
    <property type="evidence" value="ECO:0007669"/>
    <property type="project" value="UniProtKB-EC"/>
</dbReference>
<keyword evidence="10 12" id="KW-0630">Potassium</keyword>
<feature type="binding site" evidence="12">
    <location>
        <position position="293"/>
    </location>
    <ligand>
        <name>K(+)</name>
        <dbReference type="ChEBI" id="CHEBI:29103"/>
    </ligand>
</feature>
<feature type="compositionally biased region" description="Polar residues" evidence="13">
    <location>
        <begin position="27"/>
        <end position="36"/>
    </location>
</feature>
<dbReference type="PANTHER" id="PTHR10584:SF166">
    <property type="entry name" value="RIBOKINASE"/>
    <property type="match status" value="1"/>
</dbReference>
<dbReference type="SUPFAM" id="SSF53613">
    <property type="entry name" value="Ribokinase-like"/>
    <property type="match status" value="1"/>
</dbReference>
<feature type="binding site" evidence="12">
    <location>
        <position position="141"/>
    </location>
    <ligand>
        <name>substrate</name>
    </ligand>
</feature>
<comment type="function">
    <text evidence="12">Catalyzes the phosphorylation of ribose at O-5 in a reaction requiring ATP and magnesium. The resulting D-ribose-5-phosphate can then be used either for sythesis of nucleotides, histidine, and tryptophan, or as a component of the pentose phosphate pathway.</text>
</comment>
<comment type="pathway">
    <text evidence="12">Carbohydrate metabolism; D-ribose degradation; D-ribose 5-phosphate from beta-D-ribopyranose: step 2/2.</text>
</comment>
<dbReference type="NCBIfam" id="TIGR02152">
    <property type="entry name" value="D_ribokin_bact"/>
    <property type="match status" value="1"/>
</dbReference>
<evidence type="ECO:0000256" key="7">
    <source>
        <dbReference type="ARBA" id="ARBA00022777"/>
    </source>
</evidence>
<organism evidence="15 16">
    <name type="scientific">Levilactobacillus tongjiangensis</name>
    <dbReference type="NCBI Taxonomy" id="2486023"/>
    <lineage>
        <taxon>Bacteria</taxon>
        <taxon>Bacillati</taxon>
        <taxon>Bacillota</taxon>
        <taxon>Bacilli</taxon>
        <taxon>Lactobacillales</taxon>
        <taxon>Lactobacillaceae</taxon>
        <taxon>Levilactobacillus</taxon>
    </lineage>
</organism>
<keyword evidence="11 12" id="KW-0119">Carbohydrate metabolism</keyword>
<comment type="caution">
    <text evidence="12">Lacks conserved residue(s) required for the propagation of feature annotation.</text>
</comment>
<dbReference type="PANTHER" id="PTHR10584">
    <property type="entry name" value="SUGAR KINASE"/>
    <property type="match status" value="1"/>
</dbReference>
<comment type="similarity">
    <text evidence="1">Belongs to the carbohydrate kinase pfkB family.</text>
</comment>
<comment type="subunit">
    <text evidence="12">Homodimer.</text>
</comment>
<evidence type="ECO:0000313" key="15">
    <source>
        <dbReference type="EMBL" id="MFC6206127.1"/>
    </source>
</evidence>
<dbReference type="InterPro" id="IPR011877">
    <property type="entry name" value="Ribokinase"/>
</dbReference>
<comment type="similarity">
    <text evidence="12">Belongs to the carbohydrate kinase PfkB family. Ribokinase subfamily.</text>
</comment>
<evidence type="ECO:0000256" key="5">
    <source>
        <dbReference type="ARBA" id="ARBA00022723"/>
    </source>
</evidence>
<feature type="binding site" evidence="12">
    <location>
        <position position="284"/>
    </location>
    <ligand>
        <name>K(+)</name>
        <dbReference type="ChEBI" id="CHEBI:29103"/>
    </ligand>
</feature>
<evidence type="ECO:0000313" key="16">
    <source>
        <dbReference type="Proteomes" id="UP001596254"/>
    </source>
</evidence>
<evidence type="ECO:0000259" key="14">
    <source>
        <dbReference type="Pfam" id="PF00294"/>
    </source>
</evidence>
<evidence type="ECO:0000256" key="10">
    <source>
        <dbReference type="ARBA" id="ARBA00022958"/>
    </source>
</evidence>
<dbReference type="PROSITE" id="PS00584">
    <property type="entry name" value="PFKB_KINASES_2"/>
    <property type="match status" value="1"/>
</dbReference>
<feature type="binding site" evidence="12">
    <location>
        <position position="287"/>
    </location>
    <ligand>
        <name>K(+)</name>
        <dbReference type="ChEBI" id="CHEBI:29103"/>
    </ligand>
</feature>
<evidence type="ECO:0000256" key="12">
    <source>
        <dbReference type="HAMAP-Rule" id="MF_01987"/>
    </source>
</evidence>
<dbReference type="InterPro" id="IPR029056">
    <property type="entry name" value="Ribokinase-like"/>
</dbReference>
<feature type="binding site" evidence="12">
    <location>
        <begin position="252"/>
        <end position="253"/>
    </location>
    <ligand>
        <name>ATP</name>
        <dbReference type="ChEBI" id="CHEBI:30616"/>
    </ligand>
</feature>
<evidence type="ECO:0000256" key="6">
    <source>
        <dbReference type="ARBA" id="ARBA00022741"/>
    </source>
</evidence>
<dbReference type="InterPro" id="IPR011611">
    <property type="entry name" value="PfkB_dom"/>
</dbReference>
<dbReference type="InterPro" id="IPR002139">
    <property type="entry name" value="Ribo/fructo_kinase"/>
</dbReference>
<feature type="binding site" evidence="12">
    <location>
        <position position="185"/>
    </location>
    <ligand>
        <name>ATP</name>
        <dbReference type="ChEBI" id="CHEBI:30616"/>
    </ligand>
</feature>
<evidence type="ECO:0000256" key="2">
    <source>
        <dbReference type="ARBA" id="ARBA00012035"/>
    </source>
</evidence>
<dbReference type="EC" id="2.7.1.15" evidence="2 12"/>
<keyword evidence="9 12" id="KW-0460">Magnesium</keyword>
<keyword evidence="5 12" id="KW-0479">Metal-binding</keyword>
<comment type="caution">
    <text evidence="15">The sequence shown here is derived from an EMBL/GenBank/DDBJ whole genome shotgun (WGS) entry which is preliminary data.</text>
</comment>
<evidence type="ECO:0000256" key="8">
    <source>
        <dbReference type="ARBA" id="ARBA00022840"/>
    </source>
</evidence>
<feature type="region of interest" description="Disordered" evidence="13">
    <location>
        <begin position="23"/>
        <end position="42"/>
    </location>
</feature>